<evidence type="ECO:0000256" key="2">
    <source>
        <dbReference type="SAM" id="SignalP"/>
    </source>
</evidence>
<dbReference type="Proteomes" id="UP000504844">
    <property type="component" value="Chromosome"/>
</dbReference>
<dbReference type="PANTHER" id="PTHR30332:SF17">
    <property type="entry name" value="TYPE IV PILIATION SYSTEM PROTEIN DR_0774-RELATED"/>
    <property type="match status" value="1"/>
</dbReference>
<keyword evidence="5" id="KW-1185">Reference proteome</keyword>
<comment type="similarity">
    <text evidence="1">Belongs to the bacterial secretin family.</text>
</comment>
<gene>
    <name evidence="4" type="ORF">HQN60_01285</name>
</gene>
<dbReference type="InterPro" id="IPR050810">
    <property type="entry name" value="Bact_Secretion_Sys_Channel"/>
</dbReference>
<accession>A0A6M8SUC5</accession>
<feature type="chain" id="PRO_5026700939" description="Type II/III secretion system secretin-like domain-containing protein" evidence="2">
    <location>
        <begin position="18"/>
        <end position="415"/>
    </location>
</feature>
<reference evidence="4 5" key="1">
    <citation type="submission" date="2020-05" db="EMBL/GenBank/DDBJ databases">
        <title>Complete genome sequence of Deefgea sp. D17.</title>
        <authorList>
            <person name="Bae J.-W."/>
            <person name="Han J.E."/>
        </authorList>
    </citation>
    <scope>NUCLEOTIDE SEQUENCE [LARGE SCALE GENOMIC DNA]</scope>
    <source>
        <strain evidence="4 5">D17</strain>
    </source>
</reference>
<feature type="signal peptide" evidence="2">
    <location>
        <begin position="1"/>
        <end position="17"/>
    </location>
</feature>
<dbReference type="InterPro" id="IPR004846">
    <property type="entry name" value="T2SS/T3SS_dom"/>
</dbReference>
<dbReference type="EMBL" id="CP054143">
    <property type="protein sequence ID" value="QKJ65477.1"/>
    <property type="molecule type" value="Genomic_DNA"/>
</dbReference>
<evidence type="ECO:0000256" key="1">
    <source>
        <dbReference type="RuleBase" id="RU004003"/>
    </source>
</evidence>
<evidence type="ECO:0000313" key="4">
    <source>
        <dbReference type="EMBL" id="QKJ65477.1"/>
    </source>
</evidence>
<dbReference type="Pfam" id="PF00263">
    <property type="entry name" value="Secretin"/>
    <property type="match status" value="1"/>
</dbReference>
<dbReference type="AlphaFoldDB" id="A0A6M8SUC5"/>
<dbReference type="GO" id="GO:0015627">
    <property type="term" value="C:type II protein secretion system complex"/>
    <property type="evidence" value="ECO:0007669"/>
    <property type="project" value="TreeGrafter"/>
</dbReference>
<dbReference type="GO" id="GO:0009306">
    <property type="term" value="P:protein secretion"/>
    <property type="evidence" value="ECO:0007669"/>
    <property type="project" value="InterPro"/>
</dbReference>
<evidence type="ECO:0000313" key="5">
    <source>
        <dbReference type="Proteomes" id="UP000504844"/>
    </source>
</evidence>
<protein>
    <recommendedName>
        <fullName evidence="3">Type II/III secretion system secretin-like domain-containing protein</fullName>
    </recommendedName>
</protein>
<feature type="domain" description="Type II/III secretion system secretin-like" evidence="3">
    <location>
        <begin position="262"/>
        <end position="392"/>
    </location>
</feature>
<dbReference type="PANTHER" id="PTHR30332">
    <property type="entry name" value="PROBABLE GENERAL SECRETION PATHWAY PROTEIN D"/>
    <property type="match status" value="1"/>
</dbReference>
<dbReference type="Gene3D" id="3.55.50.30">
    <property type="match status" value="1"/>
</dbReference>
<name>A0A6M8SUC5_9NEIS</name>
<sequence length="415" mass="45228">MKRLALILLFFTSMVLAADQPPKSRLFFDALPVLELVKLYYTEIEHKNFVIDPKAQQIADKVTVSFDAKEPKQYRALFLSVLAMSGLEVETQNGMDYLRLSTKAATPVEPNEVFVYRPKFRDITYFSDLLSSLFQKGRFTFQRAVQASTTASPGQAPIQDGGNSAYSQINKHHDLLIFSGPAQEVSQLRGLIQQIDLPEAQVQISAVVYEFSTTDTDSWGVGALLKLFDGKLKVSLGMSPAAATGNVMTLATGSLDLVASLVSTDTRFKVISRPHVRVKDAAAARFMSGDDVPVLGAAVLDKNGNPIQSVEYKSSGVILDVAPNIRDEIVDLAITQQISNFAATKTGVSASPTLIKREIKTNLLAKPGEVYVIGGLTSAKSTTEKSHLPFFSLPLGEGKDLNQTEILVLLQVDRV</sequence>
<keyword evidence="2" id="KW-0732">Signal</keyword>
<proteinExistence type="inferred from homology"/>
<dbReference type="KEGG" id="dee:HQN60_01285"/>
<evidence type="ECO:0000259" key="3">
    <source>
        <dbReference type="Pfam" id="PF00263"/>
    </source>
</evidence>
<organism evidence="4 5">
    <name type="scientific">Deefgea piscis</name>
    <dbReference type="NCBI Taxonomy" id="2739061"/>
    <lineage>
        <taxon>Bacteria</taxon>
        <taxon>Pseudomonadati</taxon>
        <taxon>Pseudomonadota</taxon>
        <taxon>Betaproteobacteria</taxon>
        <taxon>Neisseriales</taxon>
        <taxon>Chitinibacteraceae</taxon>
        <taxon>Deefgea</taxon>
    </lineage>
</organism>
<dbReference type="RefSeq" id="WP_173531987.1">
    <property type="nucleotide sequence ID" value="NZ_CP054143.1"/>
</dbReference>